<sequence length="49" mass="5646">MIKKRAYVMAHELAGPTGGPFQPTYGTARPRRHHLHPFLISRLLSHWNP</sequence>
<dbReference type="EMBL" id="GBRH01172088">
    <property type="protein sequence ID" value="JAE25808.1"/>
    <property type="molecule type" value="Transcribed_RNA"/>
</dbReference>
<proteinExistence type="predicted"/>
<accession>A0A0A9GYX4</accession>
<protein>
    <submittedName>
        <fullName evidence="1">Uncharacterized protein</fullName>
    </submittedName>
</protein>
<dbReference type="AlphaFoldDB" id="A0A0A9GYX4"/>
<evidence type="ECO:0000313" key="1">
    <source>
        <dbReference type="EMBL" id="JAE25808.1"/>
    </source>
</evidence>
<organism evidence="1">
    <name type="scientific">Arundo donax</name>
    <name type="common">Giant reed</name>
    <name type="synonym">Donax arundinaceus</name>
    <dbReference type="NCBI Taxonomy" id="35708"/>
    <lineage>
        <taxon>Eukaryota</taxon>
        <taxon>Viridiplantae</taxon>
        <taxon>Streptophyta</taxon>
        <taxon>Embryophyta</taxon>
        <taxon>Tracheophyta</taxon>
        <taxon>Spermatophyta</taxon>
        <taxon>Magnoliopsida</taxon>
        <taxon>Liliopsida</taxon>
        <taxon>Poales</taxon>
        <taxon>Poaceae</taxon>
        <taxon>PACMAD clade</taxon>
        <taxon>Arundinoideae</taxon>
        <taxon>Arundineae</taxon>
        <taxon>Arundo</taxon>
    </lineage>
</organism>
<name>A0A0A9GYX4_ARUDO</name>
<reference evidence="1" key="2">
    <citation type="journal article" date="2015" name="Data Brief">
        <title>Shoot transcriptome of the giant reed, Arundo donax.</title>
        <authorList>
            <person name="Barrero R.A."/>
            <person name="Guerrero F.D."/>
            <person name="Moolhuijzen P."/>
            <person name="Goolsby J.A."/>
            <person name="Tidwell J."/>
            <person name="Bellgard S.E."/>
            <person name="Bellgard M.I."/>
        </authorList>
    </citation>
    <scope>NUCLEOTIDE SEQUENCE</scope>
    <source>
        <tissue evidence="1">Shoot tissue taken approximately 20 cm above the soil surface</tissue>
    </source>
</reference>
<reference evidence="1" key="1">
    <citation type="submission" date="2014-09" db="EMBL/GenBank/DDBJ databases">
        <authorList>
            <person name="Magalhaes I.L.F."/>
            <person name="Oliveira U."/>
            <person name="Santos F.R."/>
            <person name="Vidigal T.H.D.A."/>
            <person name="Brescovit A.D."/>
            <person name="Santos A.J."/>
        </authorList>
    </citation>
    <scope>NUCLEOTIDE SEQUENCE</scope>
    <source>
        <tissue evidence="1">Shoot tissue taken approximately 20 cm above the soil surface</tissue>
    </source>
</reference>